<evidence type="ECO:0000256" key="2">
    <source>
        <dbReference type="ARBA" id="ARBA00007801"/>
    </source>
</evidence>
<accession>S8FWJ3</accession>
<keyword evidence="8" id="KW-1185">Reference proteome</keyword>
<dbReference type="AlphaFoldDB" id="S8FWJ3"/>
<dbReference type="PANTHER" id="PTHR43004">
    <property type="entry name" value="TRK SYSTEM POTASSIUM UPTAKE PROTEIN"/>
    <property type="match status" value="1"/>
</dbReference>
<dbReference type="SUPFAM" id="SSF51905">
    <property type="entry name" value="FAD/NAD(P)-binding domain"/>
    <property type="match status" value="1"/>
</dbReference>
<evidence type="ECO:0000313" key="8">
    <source>
        <dbReference type="Proteomes" id="UP000015241"/>
    </source>
</evidence>
<dbReference type="InterPro" id="IPR036188">
    <property type="entry name" value="FAD/NAD-bd_sf"/>
</dbReference>
<dbReference type="PRINTS" id="PR00420">
    <property type="entry name" value="RNGMNOXGNASE"/>
</dbReference>
<gene>
    <name evidence="7" type="ORF">FOMPIDRAFT_40888</name>
</gene>
<name>S8FWJ3_FOMSC</name>
<dbReference type="PANTHER" id="PTHR43004:SF19">
    <property type="entry name" value="BINDING MONOOXYGENASE, PUTATIVE (JCVI)-RELATED"/>
    <property type="match status" value="1"/>
</dbReference>
<feature type="non-terminal residue" evidence="7">
    <location>
        <position position="1"/>
    </location>
</feature>
<dbReference type="EMBL" id="KE504123">
    <property type="protein sequence ID" value="EPT05496.1"/>
    <property type="molecule type" value="Genomic_DNA"/>
</dbReference>
<comment type="similarity">
    <text evidence="2">Belongs to the PheA/TfdB FAD monooxygenase family.</text>
</comment>
<evidence type="ECO:0000256" key="4">
    <source>
        <dbReference type="ARBA" id="ARBA00022827"/>
    </source>
</evidence>
<dbReference type="InterPro" id="IPR038220">
    <property type="entry name" value="PHOX_C_sf"/>
</dbReference>
<keyword evidence="5" id="KW-0560">Oxidoreductase</keyword>
<reference evidence="7 8" key="1">
    <citation type="journal article" date="2012" name="Science">
        <title>The Paleozoic origin of enzymatic lignin decomposition reconstructed from 31 fungal genomes.</title>
        <authorList>
            <person name="Floudas D."/>
            <person name="Binder M."/>
            <person name="Riley R."/>
            <person name="Barry K."/>
            <person name="Blanchette R.A."/>
            <person name="Henrissat B."/>
            <person name="Martinez A.T."/>
            <person name="Otillar R."/>
            <person name="Spatafora J.W."/>
            <person name="Yadav J.S."/>
            <person name="Aerts A."/>
            <person name="Benoit I."/>
            <person name="Boyd A."/>
            <person name="Carlson A."/>
            <person name="Copeland A."/>
            <person name="Coutinho P.M."/>
            <person name="de Vries R.P."/>
            <person name="Ferreira P."/>
            <person name="Findley K."/>
            <person name="Foster B."/>
            <person name="Gaskell J."/>
            <person name="Glotzer D."/>
            <person name="Gorecki P."/>
            <person name="Heitman J."/>
            <person name="Hesse C."/>
            <person name="Hori C."/>
            <person name="Igarashi K."/>
            <person name="Jurgens J.A."/>
            <person name="Kallen N."/>
            <person name="Kersten P."/>
            <person name="Kohler A."/>
            <person name="Kuees U."/>
            <person name="Kumar T.K.A."/>
            <person name="Kuo A."/>
            <person name="LaButti K."/>
            <person name="Larrondo L.F."/>
            <person name="Lindquist E."/>
            <person name="Ling A."/>
            <person name="Lombard V."/>
            <person name="Lucas S."/>
            <person name="Lundell T."/>
            <person name="Martin R."/>
            <person name="McLaughlin D.J."/>
            <person name="Morgenstern I."/>
            <person name="Morin E."/>
            <person name="Murat C."/>
            <person name="Nagy L.G."/>
            <person name="Nolan M."/>
            <person name="Ohm R.A."/>
            <person name="Patyshakuliyeva A."/>
            <person name="Rokas A."/>
            <person name="Ruiz-Duenas F.J."/>
            <person name="Sabat G."/>
            <person name="Salamov A."/>
            <person name="Samejima M."/>
            <person name="Schmutz J."/>
            <person name="Slot J.C."/>
            <person name="St John F."/>
            <person name="Stenlid J."/>
            <person name="Sun H."/>
            <person name="Sun S."/>
            <person name="Syed K."/>
            <person name="Tsang A."/>
            <person name="Wiebenga A."/>
            <person name="Young D."/>
            <person name="Pisabarro A."/>
            <person name="Eastwood D.C."/>
            <person name="Martin F."/>
            <person name="Cullen D."/>
            <person name="Grigoriev I.V."/>
            <person name="Hibbett D.S."/>
        </authorList>
    </citation>
    <scope>NUCLEOTIDE SEQUENCE</scope>
    <source>
        <strain evidence="8">FP-58527</strain>
    </source>
</reference>
<dbReference type="HOGENOM" id="CLU_009665_20_3_1"/>
<sequence>LTLVQVGAGPTGLTAALTLARNGIPPRTLEILHFLGVLPDMLARGRTAQGIKYYKMPGNELASAAHFNVTDKDADTPQKPFVRDRLLLFKPSCLPQYHTEAVLREHLAKYGYLVEMSTELLSFEQYDDRVEATIKKDEAGKDILETKSYRWLIGADGGKSIVRKQCGLSFEGSSTQEKWVIGEIELKGLEPDLCSESQHALTSYAYASIILRGTEEGRFFFMFTGDVDPDKTLLSDETLKETLRALTGRNDLSLGETAYVNDYRPSVRMVNKYGEGRVFVAGDAAHVHTPRGGQGLNSGVQDAINIGWKLALIEKGLAAHSLLDTYTEERLPVIKHMRQETVNVGKRFADEARDAENFKPALQSASHLKQFGVNYRWSSIVLDERFSRSPGDALDPYGLQSGDTLLAGDRAPNAMGLVRISNAGTVPEMTNLFNIFSPAQHTALIFGGNASVMASIIARYLQGVVASIAVLTSATAAVPIDGANTTLQDRDGVAYDAYHMSKEQTFVVIVRPDGVIGAFVSGEKGVAEYFNSLFSGVANV</sequence>
<protein>
    <recommendedName>
        <fullName evidence="6">FAD-binding domain-containing protein</fullName>
    </recommendedName>
</protein>
<dbReference type="Proteomes" id="UP000015241">
    <property type="component" value="Unassembled WGS sequence"/>
</dbReference>
<evidence type="ECO:0000256" key="3">
    <source>
        <dbReference type="ARBA" id="ARBA00022630"/>
    </source>
</evidence>
<dbReference type="eggNOG" id="KOG3855">
    <property type="taxonomic scope" value="Eukaryota"/>
</dbReference>
<dbReference type="InterPro" id="IPR050641">
    <property type="entry name" value="RIFMO-like"/>
</dbReference>
<organism evidence="7 8">
    <name type="scientific">Fomitopsis schrenkii</name>
    <name type="common">Brown rot fungus</name>
    <dbReference type="NCBI Taxonomy" id="2126942"/>
    <lineage>
        <taxon>Eukaryota</taxon>
        <taxon>Fungi</taxon>
        <taxon>Dikarya</taxon>
        <taxon>Basidiomycota</taxon>
        <taxon>Agaricomycotina</taxon>
        <taxon>Agaricomycetes</taxon>
        <taxon>Polyporales</taxon>
        <taxon>Fomitopsis</taxon>
    </lineage>
</organism>
<dbReference type="GO" id="GO:0071949">
    <property type="term" value="F:FAD binding"/>
    <property type="evidence" value="ECO:0007669"/>
    <property type="project" value="InterPro"/>
</dbReference>
<proteinExistence type="inferred from homology"/>
<keyword evidence="4" id="KW-0274">FAD</keyword>
<dbReference type="InterPro" id="IPR036249">
    <property type="entry name" value="Thioredoxin-like_sf"/>
</dbReference>
<dbReference type="Gene3D" id="3.30.70.2450">
    <property type="match status" value="1"/>
</dbReference>
<dbReference type="SUPFAM" id="SSF52833">
    <property type="entry name" value="Thioredoxin-like"/>
    <property type="match status" value="1"/>
</dbReference>
<dbReference type="Gene3D" id="3.50.50.60">
    <property type="entry name" value="FAD/NAD(P)-binding domain"/>
    <property type="match status" value="1"/>
</dbReference>
<keyword evidence="3" id="KW-0285">Flavoprotein</keyword>
<evidence type="ECO:0000256" key="5">
    <source>
        <dbReference type="ARBA" id="ARBA00023002"/>
    </source>
</evidence>
<evidence type="ECO:0000259" key="6">
    <source>
        <dbReference type="Pfam" id="PF01494"/>
    </source>
</evidence>
<dbReference type="STRING" id="743788.S8FWJ3"/>
<dbReference type="Gene3D" id="3.40.30.20">
    <property type="match status" value="1"/>
</dbReference>
<dbReference type="InterPro" id="IPR002938">
    <property type="entry name" value="FAD-bd"/>
</dbReference>
<dbReference type="InParanoid" id="S8FWJ3"/>
<dbReference type="GO" id="GO:0016709">
    <property type="term" value="F:oxidoreductase activity, acting on paired donors, with incorporation or reduction of molecular oxygen, NAD(P)H as one donor, and incorporation of one atom of oxygen"/>
    <property type="evidence" value="ECO:0007669"/>
    <property type="project" value="UniProtKB-ARBA"/>
</dbReference>
<dbReference type="Pfam" id="PF01494">
    <property type="entry name" value="FAD_binding_3"/>
    <property type="match status" value="1"/>
</dbReference>
<evidence type="ECO:0000313" key="7">
    <source>
        <dbReference type="EMBL" id="EPT05496.1"/>
    </source>
</evidence>
<feature type="domain" description="FAD-binding" evidence="6">
    <location>
        <begin position="6"/>
        <end position="340"/>
    </location>
</feature>
<comment type="cofactor">
    <cofactor evidence="1">
        <name>FAD</name>
        <dbReference type="ChEBI" id="CHEBI:57692"/>
    </cofactor>
</comment>
<dbReference type="OrthoDB" id="2690153at2759"/>
<evidence type="ECO:0000256" key="1">
    <source>
        <dbReference type="ARBA" id="ARBA00001974"/>
    </source>
</evidence>